<comment type="caution">
    <text evidence="1">The sequence shown here is derived from an EMBL/GenBank/DDBJ whole genome shotgun (WGS) entry which is preliminary data.</text>
</comment>
<reference evidence="1 2" key="1">
    <citation type="submission" date="2018-10" db="EMBL/GenBank/DDBJ databases">
        <title>Isolation from soil.</title>
        <authorList>
            <person name="Hu J."/>
        </authorList>
    </citation>
    <scope>NUCLEOTIDE SEQUENCE [LARGE SCALE GENOMIC DNA]</scope>
    <source>
        <strain evidence="1 2">NEAU-Ht49</strain>
    </source>
</reference>
<evidence type="ECO:0000313" key="1">
    <source>
        <dbReference type="EMBL" id="RMI43348.1"/>
    </source>
</evidence>
<keyword evidence="2" id="KW-1185">Reference proteome</keyword>
<organism evidence="1 2">
    <name type="scientific">Actinomadura harenae</name>
    <dbReference type="NCBI Taxonomy" id="2483351"/>
    <lineage>
        <taxon>Bacteria</taxon>
        <taxon>Bacillati</taxon>
        <taxon>Actinomycetota</taxon>
        <taxon>Actinomycetes</taxon>
        <taxon>Streptosporangiales</taxon>
        <taxon>Thermomonosporaceae</taxon>
        <taxon>Actinomadura</taxon>
    </lineage>
</organism>
<sequence length="67" mass="7277">MDAAVRTDARTRLDAGEVAHVAEFDVIRRLTGVGGYLLRRAPHDPLAADVLSYVVRPTEPYLGDDGV</sequence>
<dbReference type="AlphaFoldDB" id="A0A3M2M8A2"/>
<gene>
    <name evidence="1" type="ORF">EBO15_16885</name>
</gene>
<evidence type="ECO:0000313" key="2">
    <source>
        <dbReference type="Proteomes" id="UP000282674"/>
    </source>
</evidence>
<protein>
    <submittedName>
        <fullName evidence="1">Uncharacterized protein</fullName>
    </submittedName>
</protein>
<dbReference type="PRINTS" id="PR01955">
    <property type="entry name" value="LANCFRANKIA"/>
</dbReference>
<dbReference type="EMBL" id="RFFG01000026">
    <property type="protein sequence ID" value="RMI43348.1"/>
    <property type="molecule type" value="Genomic_DNA"/>
</dbReference>
<dbReference type="Proteomes" id="UP000282674">
    <property type="component" value="Unassembled WGS sequence"/>
</dbReference>
<accession>A0A3M2M8A2</accession>
<proteinExistence type="predicted"/>
<name>A0A3M2M8A2_9ACTN</name>